<dbReference type="Proteomes" id="UP001497444">
    <property type="component" value="Unassembled WGS sequence"/>
</dbReference>
<dbReference type="Gene3D" id="2.60.40.790">
    <property type="match status" value="1"/>
</dbReference>
<dbReference type="EMBL" id="CAXAQS010000347">
    <property type="protein sequence ID" value="CAK9251253.1"/>
    <property type="molecule type" value="Genomic_DNA"/>
</dbReference>
<dbReference type="SUPFAM" id="SSF49764">
    <property type="entry name" value="HSP20-like chaperones"/>
    <property type="match status" value="1"/>
</dbReference>
<proteinExistence type="inferred from homology"/>
<dbReference type="InterPro" id="IPR008978">
    <property type="entry name" value="HSP20-like_chaperone"/>
</dbReference>
<keyword evidence="1" id="KW-0346">Stress response</keyword>
<reference evidence="5" key="1">
    <citation type="submission" date="2024-02" db="EMBL/GenBank/DDBJ databases">
        <authorList>
            <consortium name="ELIXIR-Norway"/>
            <consortium name="Elixir Norway"/>
        </authorList>
    </citation>
    <scope>NUCLEOTIDE SEQUENCE</scope>
</reference>
<dbReference type="InterPro" id="IPR002068">
    <property type="entry name" value="A-crystallin/Hsp20_dom"/>
</dbReference>
<comment type="similarity">
    <text evidence="2 3">Belongs to the small heat shock protein (HSP20) family.</text>
</comment>
<accession>A0ABP0VA28</accession>
<evidence type="ECO:0000313" key="5">
    <source>
        <dbReference type="EMBL" id="CAK9251253.1"/>
    </source>
</evidence>
<evidence type="ECO:0000259" key="4">
    <source>
        <dbReference type="PROSITE" id="PS01031"/>
    </source>
</evidence>
<organism evidence="5 6">
    <name type="scientific">Sphagnum jensenii</name>
    <dbReference type="NCBI Taxonomy" id="128206"/>
    <lineage>
        <taxon>Eukaryota</taxon>
        <taxon>Viridiplantae</taxon>
        <taxon>Streptophyta</taxon>
        <taxon>Embryophyta</taxon>
        <taxon>Bryophyta</taxon>
        <taxon>Sphagnophytina</taxon>
        <taxon>Sphagnopsida</taxon>
        <taxon>Sphagnales</taxon>
        <taxon>Sphagnaceae</taxon>
        <taxon>Sphagnum</taxon>
    </lineage>
</organism>
<comment type="caution">
    <text evidence="5">The sequence shown here is derived from an EMBL/GenBank/DDBJ whole genome shotgun (WGS) entry which is preliminary data.</text>
</comment>
<dbReference type="PANTHER" id="PTHR11527">
    <property type="entry name" value="HEAT-SHOCK PROTEIN 20 FAMILY MEMBER"/>
    <property type="match status" value="1"/>
</dbReference>
<dbReference type="Pfam" id="PF00011">
    <property type="entry name" value="HSP20"/>
    <property type="match status" value="1"/>
</dbReference>
<evidence type="ECO:0000256" key="3">
    <source>
        <dbReference type="RuleBase" id="RU003616"/>
    </source>
</evidence>
<dbReference type="PROSITE" id="PS01031">
    <property type="entry name" value="SHSP"/>
    <property type="match status" value="1"/>
</dbReference>
<keyword evidence="6" id="KW-1185">Reference proteome</keyword>
<evidence type="ECO:0000256" key="1">
    <source>
        <dbReference type="ARBA" id="ARBA00023016"/>
    </source>
</evidence>
<evidence type="ECO:0000313" key="6">
    <source>
        <dbReference type="Proteomes" id="UP001497444"/>
    </source>
</evidence>
<feature type="domain" description="SHSP" evidence="4">
    <location>
        <begin position="47"/>
        <end position="160"/>
    </location>
</feature>
<gene>
    <name evidence="5" type="ORF">CSSPJE1EN1_LOCUS26631</name>
</gene>
<protein>
    <recommendedName>
        <fullName evidence="4">SHSP domain-containing protein</fullName>
    </recommendedName>
</protein>
<evidence type="ECO:0000256" key="2">
    <source>
        <dbReference type="PROSITE-ProRule" id="PRU00285"/>
    </source>
</evidence>
<dbReference type="InterPro" id="IPR031107">
    <property type="entry name" value="Small_HSP"/>
</dbReference>
<sequence length="160" mass="18630">MDTIYRRCYMLAHVSNPRNLRNELFFPLEQHFDRFFQDFFNPKEGKSIVSSGYPKLDAVRTNDEFLVKVAVPGVTLENLKIEVDENNVLQISGEMSSEYKQDNSDFYVRELHKSRFSRSLSIPVDVDGDPEALLKDGILQLKWKLHPKVIKKPKLIEVKT</sequence>
<name>A0ABP0VA28_9BRYO</name>